<reference evidence="1" key="1">
    <citation type="submission" date="2014-11" db="EMBL/GenBank/DDBJ databases">
        <authorList>
            <person name="Amaro Gonzalez C."/>
        </authorList>
    </citation>
    <scope>NUCLEOTIDE SEQUENCE</scope>
</reference>
<dbReference type="EMBL" id="GBXM01065946">
    <property type="protein sequence ID" value="JAH42631.1"/>
    <property type="molecule type" value="Transcribed_RNA"/>
</dbReference>
<evidence type="ECO:0000313" key="1">
    <source>
        <dbReference type="EMBL" id="JAH42631.1"/>
    </source>
</evidence>
<accession>A0A0E9SMS9</accession>
<sequence>MIVGARRGGSGISETAAFLGFCVLWPLEFTETGMINRKRNTLLMREVRGEWADLFRLTERPQMFK</sequence>
<protein>
    <submittedName>
        <fullName evidence="1">Uncharacterized protein</fullName>
    </submittedName>
</protein>
<name>A0A0E9SMS9_ANGAN</name>
<proteinExistence type="predicted"/>
<reference evidence="1" key="2">
    <citation type="journal article" date="2015" name="Fish Shellfish Immunol.">
        <title>Early steps in the European eel (Anguilla anguilla)-Vibrio vulnificus interaction in the gills: Role of the RtxA13 toxin.</title>
        <authorList>
            <person name="Callol A."/>
            <person name="Pajuelo D."/>
            <person name="Ebbesson L."/>
            <person name="Teles M."/>
            <person name="MacKenzie S."/>
            <person name="Amaro C."/>
        </authorList>
    </citation>
    <scope>NUCLEOTIDE SEQUENCE</scope>
</reference>
<organism evidence="1">
    <name type="scientific">Anguilla anguilla</name>
    <name type="common">European freshwater eel</name>
    <name type="synonym">Muraena anguilla</name>
    <dbReference type="NCBI Taxonomy" id="7936"/>
    <lineage>
        <taxon>Eukaryota</taxon>
        <taxon>Metazoa</taxon>
        <taxon>Chordata</taxon>
        <taxon>Craniata</taxon>
        <taxon>Vertebrata</taxon>
        <taxon>Euteleostomi</taxon>
        <taxon>Actinopterygii</taxon>
        <taxon>Neopterygii</taxon>
        <taxon>Teleostei</taxon>
        <taxon>Anguilliformes</taxon>
        <taxon>Anguillidae</taxon>
        <taxon>Anguilla</taxon>
    </lineage>
</organism>
<dbReference type="AlphaFoldDB" id="A0A0E9SMS9"/>